<dbReference type="Pfam" id="PF13401">
    <property type="entry name" value="AAA_22"/>
    <property type="match status" value="1"/>
</dbReference>
<evidence type="ECO:0000259" key="1">
    <source>
        <dbReference type="PROSITE" id="PS51702"/>
    </source>
</evidence>
<dbReference type="SUPFAM" id="SSF46955">
    <property type="entry name" value="Putative DNA-binding domain"/>
    <property type="match status" value="1"/>
</dbReference>
<dbReference type="Gene3D" id="1.10.260.40">
    <property type="entry name" value="lambda repressor-like DNA-binding domains"/>
    <property type="match status" value="1"/>
</dbReference>
<organism evidence="2 3">
    <name type="scientific">Effrenium voratum</name>
    <dbReference type="NCBI Taxonomy" id="2562239"/>
    <lineage>
        <taxon>Eukaryota</taxon>
        <taxon>Sar</taxon>
        <taxon>Alveolata</taxon>
        <taxon>Dinophyceae</taxon>
        <taxon>Suessiales</taxon>
        <taxon>Symbiodiniaceae</taxon>
        <taxon>Effrenium</taxon>
    </lineage>
</organism>
<dbReference type="InterPro" id="IPR049945">
    <property type="entry name" value="AAA_22"/>
</dbReference>
<dbReference type="Pfam" id="PF09299">
    <property type="entry name" value="Mu-transpos_C"/>
    <property type="match status" value="1"/>
</dbReference>
<dbReference type="Pfam" id="PF02316">
    <property type="entry name" value="HTH_Tnp_Mu_1"/>
    <property type="match status" value="1"/>
</dbReference>
<dbReference type="Gene3D" id="1.10.10.10">
    <property type="entry name" value="Winged helix-like DNA-binding domain superfamily/Winged helix DNA-binding domain"/>
    <property type="match status" value="1"/>
</dbReference>
<dbReference type="GO" id="GO:0016887">
    <property type="term" value="F:ATP hydrolysis activity"/>
    <property type="evidence" value="ECO:0007669"/>
    <property type="project" value="InterPro"/>
</dbReference>
<evidence type="ECO:0000313" key="3">
    <source>
        <dbReference type="Proteomes" id="UP001178507"/>
    </source>
</evidence>
<dbReference type="InterPro" id="IPR009061">
    <property type="entry name" value="DNA-bd_dom_put_sf"/>
</dbReference>
<protein>
    <recommendedName>
        <fullName evidence="1">HTH Mu-type domain-containing protein</fullName>
    </recommendedName>
</protein>
<gene>
    <name evidence="2" type="ORF">EVOR1521_LOCUS427</name>
</gene>
<proteinExistence type="predicted"/>
<name>A0AA36MJN2_9DINO</name>
<dbReference type="InterPro" id="IPR015378">
    <property type="entry name" value="Transposase-like_Mu_C"/>
</dbReference>
<comment type="caution">
    <text evidence="2">The sequence shown here is derived from an EMBL/GenBank/DDBJ whole genome shotgun (WGS) entry which is preliminary data.</text>
</comment>
<dbReference type="InterPro" id="IPR027417">
    <property type="entry name" value="P-loop_NTPase"/>
</dbReference>
<evidence type="ECO:0000313" key="2">
    <source>
        <dbReference type="EMBL" id="CAJ1369782.1"/>
    </source>
</evidence>
<dbReference type="PROSITE" id="PS51702">
    <property type="entry name" value="HTH_MU"/>
    <property type="match status" value="1"/>
</dbReference>
<dbReference type="InterPro" id="IPR010982">
    <property type="entry name" value="Lambda_DNA-bd_dom_sf"/>
</dbReference>
<reference evidence="2" key="1">
    <citation type="submission" date="2023-08" db="EMBL/GenBank/DDBJ databases">
        <authorList>
            <person name="Chen Y."/>
            <person name="Shah S."/>
            <person name="Dougan E. K."/>
            <person name="Thang M."/>
            <person name="Chan C."/>
        </authorList>
    </citation>
    <scope>NUCLEOTIDE SEQUENCE</scope>
</reference>
<dbReference type="Proteomes" id="UP001178507">
    <property type="component" value="Unassembled WGS sequence"/>
</dbReference>
<dbReference type="InterPro" id="IPR036388">
    <property type="entry name" value="WH-like_DNA-bd_sf"/>
</dbReference>
<accession>A0AA36MJN2</accession>
<feature type="domain" description="HTH Mu-type" evidence="1">
    <location>
        <begin position="66"/>
        <end position="138"/>
    </location>
</feature>
<keyword evidence="3" id="KW-1185">Reference proteome</keyword>
<sequence>MSERLGHKITVATLEAYASEAKTGNNITVERFIALVEATGKIELLGFLAEDFDMAVVPRKFENVIELALIEEIADLALDGFPSTKRGVQKLADREEWANCGLARKREGREGGGGLEYHIDLLPLPQRLQYAGTFVRVEREDYQTETTNELTRRECSVRDAKLIVLKVAERFRKTCGMGGTASDHLFKQLFEDDKVPLPEWVLENVKTVSRRSLARWRKDMREDINRLAHDPSKARKGTGVLDRAEGGEVRAFCLAVYVSNQFLSAKHIRKAAIDKYGPTILVRFAASGAKRVDRLNERWEIDASPSDVMTTDGRMNIYAAIDLYSRRVIILRDFAATLPGFIGHSVADRKVIEARKSFSSRLGTDDAKLFNVEMSAAELQEQADQWADESYGNTAHSGLKGKTPNDVARAWMEPVKAISDPAALDVLLAPVAGQDGLRRVTNQGIRVAGEFYYTGDVMPGTDILARHDPEDLGRLWLFDPDGETYLGEAVNPDLAGLDPAATIQKVRAMQKKVEEDQLAAIRKQKRAITPRTVADAQRAAYQSNADVLQFPKPTDDAFWLTNYQAGAEYRARNLLWNEREARQARNINMSGMKMTNSNQHVNGGLAAVKNVARFLTLVQTLIDRPEGLPGIGCFYGFSGLGKTMASVYAQNMTNAMRIEVGESWTRKTLLQKILVEARIEPRRATIADLTEMAINALSDNWPRPLFIDEADKLADKGMLELVREIYEHSQTPLLLIGEERLPEKLETVERVHNRILEWVPADYCDHDDARMLADLICPNLDLSNELIDHLLETGKGRARSLCINFNRIKERARNHRENAFTMGSFDEDFFFTGKRNQVRTPILDRMGNTGTQGLGNSFMWNAMRSLTFFDKHELSLTASTPDVQISVSTAFTYAMHLERAGYLNIVRKGKSTTPTKWRLKPSMNTGPDAPKILRVRRMTSNPTMMEKANFAWNGTPPDWVSELAQMANSKGLNSVAQRLGYSAAVISQTIGNKYPGDLSKVEDKVRGALMGEKVACPVLGAIGRDKCLDVQALPRAATMLSSDLRMFRQQFHENKNERGELLIPAHTVELMDMVLSDCIDVARHLEASRVQRPVTLFDLKDPKIRIFPVLRRSNTVEIPIQTPDDDGAA</sequence>
<dbReference type="SUPFAM" id="SSF52540">
    <property type="entry name" value="P-loop containing nucleoside triphosphate hydrolases"/>
    <property type="match status" value="1"/>
</dbReference>
<dbReference type="InterPro" id="IPR003314">
    <property type="entry name" value="Mu-type_HTH"/>
</dbReference>
<dbReference type="EMBL" id="CAUJNA010000001">
    <property type="protein sequence ID" value="CAJ1369782.1"/>
    <property type="molecule type" value="Genomic_DNA"/>
</dbReference>
<dbReference type="GO" id="GO:0003677">
    <property type="term" value="F:DNA binding"/>
    <property type="evidence" value="ECO:0007669"/>
    <property type="project" value="InterPro"/>
</dbReference>
<dbReference type="AlphaFoldDB" id="A0AA36MJN2"/>